<protein>
    <submittedName>
        <fullName evidence="2">Uncharacterized protein</fullName>
    </submittedName>
</protein>
<feature type="non-terminal residue" evidence="2">
    <location>
        <position position="36"/>
    </location>
</feature>
<accession>X1VQR0</accession>
<feature type="non-terminal residue" evidence="2">
    <location>
        <position position="1"/>
    </location>
</feature>
<reference evidence="2" key="1">
    <citation type="journal article" date="2014" name="Front. Microbiol.">
        <title>High frequency of phylogenetically diverse reductive dehalogenase-homologous genes in deep subseafloor sedimentary metagenomes.</title>
        <authorList>
            <person name="Kawai M."/>
            <person name="Futagami T."/>
            <person name="Toyoda A."/>
            <person name="Takaki Y."/>
            <person name="Nishi S."/>
            <person name="Hori S."/>
            <person name="Arai W."/>
            <person name="Tsubouchi T."/>
            <person name="Morono Y."/>
            <person name="Uchiyama I."/>
            <person name="Ito T."/>
            <person name="Fujiyama A."/>
            <person name="Inagaki F."/>
            <person name="Takami H."/>
        </authorList>
    </citation>
    <scope>NUCLEOTIDE SEQUENCE</scope>
    <source>
        <strain evidence="2">Expedition CK06-06</strain>
    </source>
</reference>
<keyword evidence="1" id="KW-0472">Membrane</keyword>
<sequence length="36" mass="3861">YMVSYFLGVTAAGIYSAAYTIGSYAFFVLMPLTTGL</sequence>
<comment type="caution">
    <text evidence="2">The sequence shown here is derived from an EMBL/GenBank/DDBJ whole genome shotgun (WGS) entry which is preliminary data.</text>
</comment>
<dbReference type="AlphaFoldDB" id="X1VQR0"/>
<name>X1VQR0_9ZZZZ</name>
<evidence type="ECO:0000256" key="1">
    <source>
        <dbReference type="SAM" id="Phobius"/>
    </source>
</evidence>
<keyword evidence="1" id="KW-1133">Transmembrane helix</keyword>
<keyword evidence="1" id="KW-0812">Transmembrane</keyword>
<gene>
    <name evidence="2" type="ORF">S12H4_63533</name>
</gene>
<organism evidence="2">
    <name type="scientific">marine sediment metagenome</name>
    <dbReference type="NCBI Taxonomy" id="412755"/>
    <lineage>
        <taxon>unclassified sequences</taxon>
        <taxon>metagenomes</taxon>
        <taxon>ecological metagenomes</taxon>
    </lineage>
</organism>
<evidence type="ECO:0000313" key="2">
    <source>
        <dbReference type="EMBL" id="GAJ19116.1"/>
    </source>
</evidence>
<feature type="transmembrane region" description="Helical" evidence="1">
    <location>
        <begin position="6"/>
        <end position="30"/>
    </location>
</feature>
<proteinExistence type="predicted"/>
<dbReference type="EMBL" id="BARW01043310">
    <property type="protein sequence ID" value="GAJ19116.1"/>
    <property type="molecule type" value="Genomic_DNA"/>
</dbReference>